<feature type="transmembrane region" description="Helical" evidence="1">
    <location>
        <begin position="12"/>
        <end position="32"/>
    </location>
</feature>
<sequence>MDAVTVGGFQLANLLLAFIVSSTFIFVLYWLWTCPCKDHDKENELGNPRKYTTLLPERVGTPVATLYAMEIEPGTVVLQSEDGEFFRILREYDKVERTGYGSVSREMANCSAANQYVPSYTRAHYQTKPSAPPSHLTEEDQWRSRYDPYGYMETWRPLQTINGATY</sequence>
<evidence type="ECO:0000313" key="3">
    <source>
        <dbReference type="Proteomes" id="UP001283361"/>
    </source>
</evidence>
<dbReference type="EMBL" id="JAWDGP010004054">
    <property type="protein sequence ID" value="KAK3768480.1"/>
    <property type="molecule type" value="Genomic_DNA"/>
</dbReference>
<evidence type="ECO:0000313" key="2">
    <source>
        <dbReference type="EMBL" id="KAK3768480.1"/>
    </source>
</evidence>
<proteinExistence type="predicted"/>
<protein>
    <submittedName>
        <fullName evidence="2">Uncharacterized protein</fullName>
    </submittedName>
</protein>
<keyword evidence="1" id="KW-1133">Transmembrane helix</keyword>
<keyword evidence="1" id="KW-0812">Transmembrane</keyword>
<dbReference type="AlphaFoldDB" id="A0AAE1DG01"/>
<accession>A0AAE1DG01</accession>
<keyword evidence="3" id="KW-1185">Reference proteome</keyword>
<dbReference type="Proteomes" id="UP001283361">
    <property type="component" value="Unassembled WGS sequence"/>
</dbReference>
<comment type="caution">
    <text evidence="2">The sequence shown here is derived from an EMBL/GenBank/DDBJ whole genome shotgun (WGS) entry which is preliminary data.</text>
</comment>
<evidence type="ECO:0000256" key="1">
    <source>
        <dbReference type="SAM" id="Phobius"/>
    </source>
</evidence>
<gene>
    <name evidence="2" type="ORF">RRG08_060842</name>
</gene>
<reference evidence="2" key="1">
    <citation type="journal article" date="2023" name="G3 (Bethesda)">
        <title>A reference genome for the long-term kleptoplast-retaining sea slug Elysia crispata morphotype clarki.</title>
        <authorList>
            <person name="Eastman K.E."/>
            <person name="Pendleton A.L."/>
            <person name="Shaikh M.A."/>
            <person name="Suttiyut T."/>
            <person name="Ogas R."/>
            <person name="Tomko P."/>
            <person name="Gavelis G."/>
            <person name="Widhalm J.R."/>
            <person name="Wisecaver J.H."/>
        </authorList>
    </citation>
    <scope>NUCLEOTIDE SEQUENCE</scope>
    <source>
        <strain evidence="2">ECLA1</strain>
    </source>
</reference>
<name>A0AAE1DG01_9GAST</name>
<keyword evidence="1" id="KW-0472">Membrane</keyword>
<organism evidence="2 3">
    <name type="scientific">Elysia crispata</name>
    <name type="common">lettuce slug</name>
    <dbReference type="NCBI Taxonomy" id="231223"/>
    <lineage>
        <taxon>Eukaryota</taxon>
        <taxon>Metazoa</taxon>
        <taxon>Spiralia</taxon>
        <taxon>Lophotrochozoa</taxon>
        <taxon>Mollusca</taxon>
        <taxon>Gastropoda</taxon>
        <taxon>Heterobranchia</taxon>
        <taxon>Euthyneura</taxon>
        <taxon>Panpulmonata</taxon>
        <taxon>Sacoglossa</taxon>
        <taxon>Placobranchoidea</taxon>
        <taxon>Plakobranchidae</taxon>
        <taxon>Elysia</taxon>
    </lineage>
</organism>